<dbReference type="RefSeq" id="WP_149752526.1">
    <property type="nucleotide sequence ID" value="NZ_VRLW01000001.1"/>
</dbReference>
<organism evidence="2 3">
    <name type="scientific">Rubripirellula obstinata</name>
    <dbReference type="NCBI Taxonomy" id="406547"/>
    <lineage>
        <taxon>Bacteria</taxon>
        <taxon>Pseudomonadati</taxon>
        <taxon>Planctomycetota</taxon>
        <taxon>Planctomycetia</taxon>
        <taxon>Pirellulales</taxon>
        <taxon>Pirellulaceae</taxon>
        <taxon>Rubripirellula</taxon>
    </lineage>
</organism>
<feature type="domain" description="AAA+ ATPase" evidence="1">
    <location>
        <begin position="171"/>
        <end position="367"/>
    </location>
</feature>
<name>A0A5B1CDK4_9BACT</name>
<dbReference type="SMART" id="SM00382">
    <property type="entry name" value="AAA"/>
    <property type="match status" value="1"/>
</dbReference>
<dbReference type="EMBL" id="VRLW01000001">
    <property type="protein sequence ID" value="KAA1257839.1"/>
    <property type="molecule type" value="Genomic_DNA"/>
</dbReference>
<sequence length="446" mass="50339">MTLLANETHSFEPSLLGGLLSDDTFWPSQPQNVGETGLSESFIEALVLKTVLIAGTVSGRSISDRTGLAFRVIEPLMDVLRTRKLLSHVRPAAFNDYYYSLTEAGQQRAQTHMQNCSYVGPAPVPLADYVLSVEAQAAGLDPIDRDQLQQALSRISYQDDLLDQLGPAINSNTGLFLFGPPGNGKTTIARCLTQCLGQEIWIPHAIMDDGNLIKLQDDAFHRPAPISEAGSDSSSGNILKTQEWDKRWLRIQRPTVVVGGELVMENLEVRHDPRSNICEAPLQMKSNCGCLLIDDFGRQRIAPEELLNRWIVPLENSCDYLTLPTGKKIQIPFEQLIIFSTNLDPDELVDEAFLRRVPYKIFVGDPTEDEFRALMNEVSEKLGFPSTPEASEHLFRYYKETERPLRRCHPRDLMTQVANFCRYRKMPMTVRPEYLDQACRSYFSQL</sequence>
<comment type="caution">
    <text evidence="2">The sequence shown here is derived from an EMBL/GenBank/DDBJ whole genome shotgun (WGS) entry which is preliminary data.</text>
</comment>
<evidence type="ECO:0000313" key="3">
    <source>
        <dbReference type="Proteomes" id="UP000322699"/>
    </source>
</evidence>
<evidence type="ECO:0000313" key="2">
    <source>
        <dbReference type="EMBL" id="KAA1257839.1"/>
    </source>
</evidence>
<dbReference type="InterPro" id="IPR003593">
    <property type="entry name" value="AAA+_ATPase"/>
</dbReference>
<gene>
    <name evidence="2" type="ORF">LF1_03290</name>
</gene>
<dbReference type="InterPro" id="IPR027417">
    <property type="entry name" value="P-loop_NTPase"/>
</dbReference>
<keyword evidence="3" id="KW-1185">Reference proteome</keyword>
<protein>
    <recommendedName>
        <fullName evidence="1">AAA+ ATPase domain-containing protein</fullName>
    </recommendedName>
</protein>
<evidence type="ECO:0000259" key="1">
    <source>
        <dbReference type="SMART" id="SM00382"/>
    </source>
</evidence>
<dbReference type="Gene3D" id="3.40.50.300">
    <property type="entry name" value="P-loop containing nucleotide triphosphate hydrolases"/>
    <property type="match status" value="1"/>
</dbReference>
<accession>A0A5B1CDK4</accession>
<dbReference type="AlphaFoldDB" id="A0A5B1CDK4"/>
<dbReference type="Proteomes" id="UP000322699">
    <property type="component" value="Unassembled WGS sequence"/>
</dbReference>
<dbReference type="SUPFAM" id="SSF52540">
    <property type="entry name" value="P-loop containing nucleoside triphosphate hydrolases"/>
    <property type="match status" value="1"/>
</dbReference>
<proteinExistence type="predicted"/>
<reference evidence="2 3" key="1">
    <citation type="submission" date="2019-08" db="EMBL/GenBank/DDBJ databases">
        <title>Deep-cultivation of Planctomycetes and their phenomic and genomic characterization uncovers novel biology.</title>
        <authorList>
            <person name="Wiegand S."/>
            <person name="Jogler M."/>
            <person name="Boedeker C."/>
            <person name="Pinto D."/>
            <person name="Vollmers J."/>
            <person name="Rivas-Marin E."/>
            <person name="Kohn T."/>
            <person name="Peeters S.H."/>
            <person name="Heuer A."/>
            <person name="Rast P."/>
            <person name="Oberbeckmann S."/>
            <person name="Bunk B."/>
            <person name="Jeske O."/>
            <person name="Meyerdierks A."/>
            <person name="Storesund J.E."/>
            <person name="Kallscheuer N."/>
            <person name="Luecker S."/>
            <person name="Lage O.M."/>
            <person name="Pohl T."/>
            <person name="Merkel B.J."/>
            <person name="Hornburger P."/>
            <person name="Mueller R.-W."/>
            <person name="Bruemmer F."/>
            <person name="Labrenz M."/>
            <person name="Spormann A.M."/>
            <person name="Op Den Camp H."/>
            <person name="Overmann J."/>
            <person name="Amann R."/>
            <person name="Jetten M.S.M."/>
            <person name="Mascher T."/>
            <person name="Medema M.H."/>
            <person name="Devos D.P."/>
            <person name="Kaster A.-K."/>
            <person name="Ovreas L."/>
            <person name="Rohde M."/>
            <person name="Galperin M.Y."/>
            <person name="Jogler C."/>
        </authorList>
    </citation>
    <scope>NUCLEOTIDE SEQUENCE [LARGE SCALE GENOMIC DNA]</scope>
    <source>
        <strain evidence="2 3">LF1</strain>
    </source>
</reference>